<protein>
    <submittedName>
        <fullName evidence="1">Uncharacterized protein</fullName>
    </submittedName>
</protein>
<dbReference type="EMBL" id="CM045763">
    <property type="protein sequence ID" value="KAI8023004.1"/>
    <property type="molecule type" value="Genomic_DNA"/>
</dbReference>
<evidence type="ECO:0000313" key="2">
    <source>
        <dbReference type="Proteomes" id="UP001060215"/>
    </source>
</evidence>
<sequence>MEEIGVGGGVGGGGGGYWWWSAASTAQLALGIKSYRKGFSGDSRFMPLKAFSVASLFVGATASAAVAFLHSSGIHSVEDIKQVGANIRNGLRIPPRAQDK</sequence>
<proteinExistence type="predicted"/>
<comment type="caution">
    <text evidence="1">The sequence shown here is derived from an EMBL/GenBank/DDBJ whole genome shotgun (WGS) entry which is preliminary data.</text>
</comment>
<accession>A0ACC0IDJ6</accession>
<keyword evidence="2" id="KW-1185">Reference proteome</keyword>
<name>A0ACC0IDJ6_9ERIC</name>
<evidence type="ECO:0000313" key="1">
    <source>
        <dbReference type="EMBL" id="KAI8023004.1"/>
    </source>
</evidence>
<reference evidence="1 2" key="1">
    <citation type="journal article" date="2022" name="Plant J.">
        <title>Chromosome-level genome of Camellia lanceoleosa provides a valuable resource for understanding genome evolution and self-incompatibility.</title>
        <authorList>
            <person name="Gong W."/>
            <person name="Xiao S."/>
            <person name="Wang L."/>
            <person name="Liao Z."/>
            <person name="Chang Y."/>
            <person name="Mo W."/>
            <person name="Hu G."/>
            <person name="Li W."/>
            <person name="Zhao G."/>
            <person name="Zhu H."/>
            <person name="Hu X."/>
            <person name="Ji K."/>
            <person name="Xiang X."/>
            <person name="Song Q."/>
            <person name="Yuan D."/>
            <person name="Jin S."/>
            <person name="Zhang L."/>
        </authorList>
    </citation>
    <scope>NUCLEOTIDE SEQUENCE [LARGE SCALE GENOMIC DNA]</scope>
    <source>
        <strain evidence="1">SQ_2022a</strain>
    </source>
</reference>
<organism evidence="1 2">
    <name type="scientific">Camellia lanceoleosa</name>
    <dbReference type="NCBI Taxonomy" id="1840588"/>
    <lineage>
        <taxon>Eukaryota</taxon>
        <taxon>Viridiplantae</taxon>
        <taxon>Streptophyta</taxon>
        <taxon>Embryophyta</taxon>
        <taxon>Tracheophyta</taxon>
        <taxon>Spermatophyta</taxon>
        <taxon>Magnoliopsida</taxon>
        <taxon>eudicotyledons</taxon>
        <taxon>Gunneridae</taxon>
        <taxon>Pentapetalae</taxon>
        <taxon>asterids</taxon>
        <taxon>Ericales</taxon>
        <taxon>Theaceae</taxon>
        <taxon>Camellia</taxon>
    </lineage>
</organism>
<dbReference type="Proteomes" id="UP001060215">
    <property type="component" value="Chromosome 6"/>
</dbReference>
<gene>
    <name evidence="1" type="ORF">LOK49_LG03G02625</name>
</gene>